<proteinExistence type="predicted"/>
<feature type="domain" description="HTH tetR-type" evidence="5">
    <location>
        <begin position="33"/>
        <end position="93"/>
    </location>
</feature>
<dbReference type="Proteomes" id="UP001382904">
    <property type="component" value="Unassembled WGS sequence"/>
</dbReference>
<dbReference type="PANTHER" id="PTHR30055">
    <property type="entry name" value="HTH-TYPE TRANSCRIPTIONAL REGULATOR RUTR"/>
    <property type="match status" value="1"/>
</dbReference>
<dbReference type="InterPro" id="IPR009057">
    <property type="entry name" value="Homeodomain-like_sf"/>
</dbReference>
<dbReference type="PRINTS" id="PR00455">
    <property type="entry name" value="HTHTETR"/>
</dbReference>
<evidence type="ECO:0000256" key="1">
    <source>
        <dbReference type="ARBA" id="ARBA00023015"/>
    </source>
</evidence>
<evidence type="ECO:0000256" key="3">
    <source>
        <dbReference type="ARBA" id="ARBA00023163"/>
    </source>
</evidence>
<dbReference type="PROSITE" id="PS50977">
    <property type="entry name" value="HTH_TETR_2"/>
    <property type="match status" value="1"/>
</dbReference>
<dbReference type="Pfam" id="PF17754">
    <property type="entry name" value="TetR_C_14"/>
    <property type="match status" value="1"/>
</dbReference>
<dbReference type="Pfam" id="PF00440">
    <property type="entry name" value="TetR_N"/>
    <property type="match status" value="1"/>
</dbReference>
<reference evidence="6 7" key="1">
    <citation type="submission" date="2024-03" db="EMBL/GenBank/DDBJ databases">
        <title>Novel Streptomyces species of biotechnological and ecological value are a feature of Machair soil.</title>
        <authorList>
            <person name="Prole J.R."/>
            <person name="Goodfellow M."/>
            <person name="Allenby N."/>
            <person name="Ward A.C."/>
        </authorList>
    </citation>
    <scope>NUCLEOTIDE SEQUENCE [LARGE SCALE GENOMIC DNA]</scope>
    <source>
        <strain evidence="6 7">MS1.HAVA.3</strain>
    </source>
</reference>
<dbReference type="EMBL" id="JBBKAM010000002">
    <property type="protein sequence ID" value="MEJ8641196.1"/>
    <property type="molecule type" value="Genomic_DNA"/>
</dbReference>
<dbReference type="InterPro" id="IPR001647">
    <property type="entry name" value="HTH_TetR"/>
</dbReference>
<evidence type="ECO:0000259" key="5">
    <source>
        <dbReference type="PROSITE" id="PS50977"/>
    </source>
</evidence>
<dbReference type="Gene3D" id="1.10.10.60">
    <property type="entry name" value="Homeodomain-like"/>
    <property type="match status" value="1"/>
</dbReference>
<evidence type="ECO:0000313" key="6">
    <source>
        <dbReference type="EMBL" id="MEJ8641196.1"/>
    </source>
</evidence>
<dbReference type="PANTHER" id="PTHR30055:SF234">
    <property type="entry name" value="HTH-TYPE TRANSCRIPTIONAL REGULATOR BETI"/>
    <property type="match status" value="1"/>
</dbReference>
<keyword evidence="1" id="KW-0805">Transcription regulation</keyword>
<gene>
    <name evidence="6" type="ORF">WKI68_06290</name>
</gene>
<feature type="DNA-binding region" description="H-T-H motif" evidence="4">
    <location>
        <begin position="56"/>
        <end position="75"/>
    </location>
</feature>
<keyword evidence="7" id="KW-1185">Reference proteome</keyword>
<evidence type="ECO:0000313" key="7">
    <source>
        <dbReference type="Proteomes" id="UP001382904"/>
    </source>
</evidence>
<comment type="caution">
    <text evidence="6">The sequence shown here is derived from an EMBL/GenBank/DDBJ whole genome shotgun (WGS) entry which is preliminary data.</text>
</comment>
<dbReference type="SUPFAM" id="SSF46689">
    <property type="entry name" value="Homeodomain-like"/>
    <property type="match status" value="1"/>
</dbReference>
<protein>
    <submittedName>
        <fullName evidence="6">Helix-turn-helix domain-containing protein</fullName>
    </submittedName>
</protein>
<accession>A0ABU8U105</accession>
<sequence>MSTAEEAGTTIVRRRQAHEYVPTSPGLRERKKAQTRRTIQEHALRLFLEQGYQNTTVEEISAAAGVSHMTFFRHFPTKEAVVESDDYDPLIVRLIQERPPQEDGLTALRNALAQGLETVYATGRDTLLARTRLIFDTPALRARTWDTQYATQRLFADALRARNPEESDLATRVTAAAALAAVTTALAAWVESDGALELPVLVSEAFSALRPA</sequence>
<evidence type="ECO:0000256" key="2">
    <source>
        <dbReference type="ARBA" id="ARBA00023125"/>
    </source>
</evidence>
<keyword evidence="3" id="KW-0804">Transcription</keyword>
<dbReference type="Gene3D" id="1.10.357.10">
    <property type="entry name" value="Tetracycline Repressor, domain 2"/>
    <property type="match status" value="1"/>
</dbReference>
<dbReference type="InterPro" id="IPR050109">
    <property type="entry name" value="HTH-type_TetR-like_transc_reg"/>
</dbReference>
<name>A0ABU8U105_9ACTN</name>
<keyword evidence="2 4" id="KW-0238">DNA-binding</keyword>
<dbReference type="InterPro" id="IPR041347">
    <property type="entry name" value="MftR_C"/>
</dbReference>
<evidence type="ECO:0000256" key="4">
    <source>
        <dbReference type="PROSITE-ProRule" id="PRU00335"/>
    </source>
</evidence>
<organism evidence="6 7">
    <name type="scientific">Streptomyces caledonius</name>
    <dbReference type="NCBI Taxonomy" id="3134107"/>
    <lineage>
        <taxon>Bacteria</taxon>
        <taxon>Bacillati</taxon>
        <taxon>Actinomycetota</taxon>
        <taxon>Actinomycetes</taxon>
        <taxon>Kitasatosporales</taxon>
        <taxon>Streptomycetaceae</taxon>
        <taxon>Streptomyces</taxon>
    </lineage>
</organism>